<sequence>MTAVRSRSVEITLSALVSAFGQAGLVGSHPMFAVGTRHTPESLAGELEDAAHGELSRLGLLDRGRVSDQFEDVVYALAQPETEYVACVDNRGEHYTVLVGVRGRVVVTAVRNGDRVRVQAEDGRQAPAAVLVANLPACPPAQLPRISLPQEEFRGDDSDFPADRSRLARSVDLLLEEPAFGRGEINVSVRGPGGGRRVADGILTYRDLTAGRVAFEVTGPEQNRYVTVTSGEDQALARKVAAHRAALDG</sequence>
<comment type="similarity">
    <text evidence="2">Belongs to the EspG family.</text>
</comment>
<comment type="caution">
    <text evidence="5">The sequence shown here is derived from an EMBL/GenBank/DDBJ whole genome shotgun (WGS) entry which is preliminary data.</text>
</comment>
<protein>
    <submittedName>
        <fullName evidence="5">ESX secretion-associated protein EspG</fullName>
    </submittedName>
</protein>
<proteinExistence type="inferred from homology"/>
<evidence type="ECO:0000256" key="4">
    <source>
        <dbReference type="ARBA" id="ARBA00023186"/>
    </source>
</evidence>
<keyword evidence="3" id="KW-0963">Cytoplasm</keyword>
<evidence type="ECO:0000313" key="5">
    <source>
        <dbReference type="EMBL" id="RJQ89287.1"/>
    </source>
</evidence>
<dbReference type="Proteomes" id="UP000285112">
    <property type="component" value="Unassembled WGS sequence"/>
</dbReference>
<organism evidence="5 6">
    <name type="scientific">Amycolatopsis panacis</name>
    <dbReference type="NCBI Taxonomy" id="2340917"/>
    <lineage>
        <taxon>Bacteria</taxon>
        <taxon>Bacillati</taxon>
        <taxon>Actinomycetota</taxon>
        <taxon>Actinomycetes</taxon>
        <taxon>Pseudonocardiales</taxon>
        <taxon>Pseudonocardiaceae</taxon>
        <taxon>Amycolatopsis</taxon>
    </lineage>
</organism>
<keyword evidence="4" id="KW-0143">Chaperone</keyword>
<comment type="subcellular location">
    <subcellularLocation>
        <location evidence="1">Cytoplasm</location>
    </subcellularLocation>
</comment>
<dbReference type="Pfam" id="PF14011">
    <property type="entry name" value="ESX-1_EspG"/>
    <property type="match status" value="1"/>
</dbReference>
<keyword evidence="6" id="KW-1185">Reference proteome</keyword>
<evidence type="ECO:0000256" key="3">
    <source>
        <dbReference type="ARBA" id="ARBA00022490"/>
    </source>
</evidence>
<evidence type="ECO:0000313" key="6">
    <source>
        <dbReference type="Proteomes" id="UP000285112"/>
    </source>
</evidence>
<dbReference type="EMBL" id="QZFV01000060">
    <property type="protein sequence ID" value="RJQ89287.1"/>
    <property type="molecule type" value="Genomic_DNA"/>
</dbReference>
<gene>
    <name evidence="5" type="ORF">D5S19_04790</name>
</gene>
<dbReference type="InterPro" id="IPR025734">
    <property type="entry name" value="EspG"/>
</dbReference>
<evidence type="ECO:0000256" key="1">
    <source>
        <dbReference type="ARBA" id="ARBA00004496"/>
    </source>
</evidence>
<name>A0A419I9H5_9PSEU</name>
<reference evidence="5 6" key="1">
    <citation type="submission" date="2018-09" db="EMBL/GenBank/DDBJ databases">
        <title>YIM PH 21725 draft genome.</title>
        <authorList>
            <person name="Miao C."/>
        </authorList>
    </citation>
    <scope>NUCLEOTIDE SEQUENCE [LARGE SCALE GENOMIC DNA]</scope>
    <source>
        <strain evidence="6">YIM PH21725</strain>
    </source>
</reference>
<evidence type="ECO:0000256" key="2">
    <source>
        <dbReference type="ARBA" id="ARBA00006411"/>
    </source>
</evidence>
<dbReference type="AlphaFoldDB" id="A0A419I9H5"/>
<accession>A0A419I9H5</accession>